<dbReference type="AlphaFoldDB" id="A0A9E5MMD9"/>
<dbReference type="Pfam" id="PF01975">
    <property type="entry name" value="SurE"/>
    <property type="match status" value="1"/>
</dbReference>
<dbReference type="PANTHER" id="PTHR30457:SF0">
    <property type="entry name" value="PHOSPHATASE, PUTATIVE (AFU_ORTHOLOGUE AFUA_4G01070)-RELATED"/>
    <property type="match status" value="1"/>
</dbReference>
<dbReference type="EMBL" id="JAAONZ010000007">
    <property type="protein sequence ID" value="NHO66110.1"/>
    <property type="molecule type" value="Genomic_DNA"/>
</dbReference>
<dbReference type="Proteomes" id="UP000787472">
    <property type="component" value="Unassembled WGS sequence"/>
</dbReference>
<comment type="caution">
    <text evidence="8">The sequence shown here is derived from an EMBL/GenBank/DDBJ whole genome shotgun (WGS) entry which is preliminary data.</text>
</comment>
<feature type="domain" description="Survival protein SurE-like phosphatase/nucleotidase" evidence="7">
    <location>
        <begin position="25"/>
        <end position="225"/>
    </location>
</feature>
<evidence type="ECO:0000313" key="9">
    <source>
        <dbReference type="Proteomes" id="UP000787472"/>
    </source>
</evidence>
<dbReference type="InterPro" id="IPR036523">
    <property type="entry name" value="SurE-like_sf"/>
</dbReference>
<organism evidence="8 9">
    <name type="scientific">Pseudomaricurvus hydrocarbonicus</name>
    <dbReference type="NCBI Taxonomy" id="1470433"/>
    <lineage>
        <taxon>Bacteria</taxon>
        <taxon>Pseudomonadati</taxon>
        <taxon>Pseudomonadota</taxon>
        <taxon>Gammaproteobacteria</taxon>
        <taxon>Cellvibrionales</taxon>
        <taxon>Cellvibrionaceae</taxon>
        <taxon>Pseudomaricurvus</taxon>
    </lineage>
</organism>
<dbReference type="GO" id="GO:0008253">
    <property type="term" value="F:5'-nucleotidase activity"/>
    <property type="evidence" value="ECO:0007669"/>
    <property type="project" value="UniProtKB-EC"/>
</dbReference>
<dbReference type="InterPro" id="IPR030048">
    <property type="entry name" value="SurE"/>
</dbReference>
<evidence type="ECO:0000256" key="4">
    <source>
        <dbReference type="ARBA" id="ARBA00022723"/>
    </source>
</evidence>
<sequence length="288" mass="30217">MSLRKLISVLFLTLFVSHPALALNIMLTNDDGYQHPWLRTLQSVLAEAGHDVTIVAPQANQSGQSAALTLDALRNSADAITNPAEGVYAVKGSPATAAILGATKVLPQRPDLIISGINEGANIGVFSSFSGTVGATVAALHMAGAPIPAIAISSNLLDAKAEASAPANLQHAKQIAEFMVTLVAALQQSQTDNAPLLPRGIALNVNYPALPQAQIRGAGIYRHGHDIKVYYNQKTPLPAALTTGELEQDTFGLRQGFITIVPIDGDYTAPDWQGLLPASLVPSLNKQP</sequence>
<dbReference type="EC" id="3.1.3.5" evidence="3"/>
<dbReference type="GO" id="GO:0046872">
    <property type="term" value="F:metal ion binding"/>
    <property type="evidence" value="ECO:0007669"/>
    <property type="project" value="UniProtKB-KW"/>
</dbReference>
<keyword evidence="6" id="KW-0732">Signal</keyword>
<evidence type="ECO:0000256" key="3">
    <source>
        <dbReference type="ARBA" id="ARBA00012643"/>
    </source>
</evidence>
<evidence type="ECO:0000259" key="7">
    <source>
        <dbReference type="Pfam" id="PF01975"/>
    </source>
</evidence>
<dbReference type="PANTHER" id="PTHR30457">
    <property type="entry name" value="5'-NUCLEOTIDASE SURE"/>
    <property type="match status" value="1"/>
</dbReference>
<comment type="catalytic activity">
    <reaction evidence="1">
        <text>a ribonucleoside 5'-phosphate + H2O = a ribonucleoside + phosphate</text>
        <dbReference type="Rhea" id="RHEA:12484"/>
        <dbReference type="ChEBI" id="CHEBI:15377"/>
        <dbReference type="ChEBI" id="CHEBI:18254"/>
        <dbReference type="ChEBI" id="CHEBI:43474"/>
        <dbReference type="ChEBI" id="CHEBI:58043"/>
        <dbReference type="EC" id="3.1.3.5"/>
    </reaction>
</comment>
<dbReference type="RefSeq" id="WP_167186334.1">
    <property type="nucleotide sequence ID" value="NZ_JAAONZ010000007.1"/>
</dbReference>
<accession>A0A9E5MMD9</accession>
<comment type="similarity">
    <text evidence="2">Belongs to the SurE nucleotidase family.</text>
</comment>
<dbReference type="Gene3D" id="3.40.1210.10">
    <property type="entry name" value="Survival protein SurE-like phosphatase/nucleotidase"/>
    <property type="match status" value="1"/>
</dbReference>
<feature type="chain" id="PRO_5039067576" description="5'-nucleotidase" evidence="6">
    <location>
        <begin position="23"/>
        <end position="288"/>
    </location>
</feature>
<evidence type="ECO:0000256" key="5">
    <source>
        <dbReference type="ARBA" id="ARBA00022801"/>
    </source>
</evidence>
<keyword evidence="9" id="KW-1185">Reference proteome</keyword>
<keyword evidence="5" id="KW-0378">Hydrolase</keyword>
<feature type="signal peptide" evidence="6">
    <location>
        <begin position="1"/>
        <end position="22"/>
    </location>
</feature>
<evidence type="ECO:0000313" key="8">
    <source>
        <dbReference type="EMBL" id="NHO66110.1"/>
    </source>
</evidence>
<reference evidence="8" key="1">
    <citation type="submission" date="2020-03" db="EMBL/GenBank/DDBJ databases">
        <authorList>
            <person name="Guo F."/>
        </authorList>
    </citation>
    <scope>NUCLEOTIDE SEQUENCE</scope>
    <source>
        <strain evidence="8">JCM 30134</strain>
    </source>
</reference>
<protein>
    <recommendedName>
        <fullName evidence="3">5'-nucleotidase</fullName>
        <ecNumber evidence="3">3.1.3.5</ecNumber>
    </recommendedName>
</protein>
<gene>
    <name evidence="8" type="ORF">G8770_11190</name>
</gene>
<evidence type="ECO:0000256" key="6">
    <source>
        <dbReference type="SAM" id="SignalP"/>
    </source>
</evidence>
<proteinExistence type="inferred from homology"/>
<name>A0A9E5MMD9_9GAMM</name>
<evidence type="ECO:0000256" key="2">
    <source>
        <dbReference type="ARBA" id="ARBA00011062"/>
    </source>
</evidence>
<dbReference type="InterPro" id="IPR002828">
    <property type="entry name" value="SurE-like_Pase/nucleotidase"/>
</dbReference>
<evidence type="ECO:0000256" key="1">
    <source>
        <dbReference type="ARBA" id="ARBA00000815"/>
    </source>
</evidence>
<keyword evidence="4" id="KW-0479">Metal-binding</keyword>
<dbReference type="SUPFAM" id="SSF64167">
    <property type="entry name" value="SurE-like"/>
    <property type="match status" value="1"/>
</dbReference>